<gene>
    <name evidence="5" type="ORF">IAA28_04710</name>
</gene>
<sequence length="50" mass="5431">MGMRAVIADDEVLIRMYIREILENNGYEVAGEAEDGMDAAPCAGSRGRTL</sequence>
<protein>
    <recommendedName>
        <fullName evidence="1">Stage 0 sporulation protein A homolog</fullName>
    </recommendedName>
</protein>
<evidence type="ECO:0000259" key="4">
    <source>
        <dbReference type="PROSITE" id="PS50110"/>
    </source>
</evidence>
<accession>A0A9D2AVU3</accession>
<evidence type="ECO:0000313" key="5">
    <source>
        <dbReference type="EMBL" id="HIX52087.1"/>
    </source>
</evidence>
<dbReference type="EMBL" id="DXEU01000081">
    <property type="protein sequence ID" value="HIX52087.1"/>
    <property type="molecule type" value="Genomic_DNA"/>
</dbReference>
<name>A0A9D2AVU3_9FIRM</name>
<dbReference type="InterPro" id="IPR001789">
    <property type="entry name" value="Sig_transdc_resp-reg_receiver"/>
</dbReference>
<feature type="domain" description="Response regulatory" evidence="4">
    <location>
        <begin position="4"/>
        <end position="50"/>
    </location>
</feature>
<dbReference type="PROSITE" id="PS50110">
    <property type="entry name" value="RESPONSE_REGULATORY"/>
    <property type="match status" value="1"/>
</dbReference>
<organism evidence="5 6">
    <name type="scientific">Candidatus Lachnoclostridium stercoripullorum</name>
    <dbReference type="NCBI Taxonomy" id="2838635"/>
    <lineage>
        <taxon>Bacteria</taxon>
        <taxon>Bacillati</taxon>
        <taxon>Bacillota</taxon>
        <taxon>Clostridia</taxon>
        <taxon>Lachnospirales</taxon>
        <taxon>Lachnospiraceae</taxon>
    </lineage>
</organism>
<evidence type="ECO:0000256" key="1">
    <source>
        <dbReference type="ARBA" id="ARBA00018672"/>
    </source>
</evidence>
<dbReference type="SUPFAM" id="SSF52172">
    <property type="entry name" value="CheY-like"/>
    <property type="match status" value="1"/>
</dbReference>
<reference evidence="5" key="1">
    <citation type="journal article" date="2021" name="PeerJ">
        <title>Extensive microbial diversity within the chicken gut microbiome revealed by metagenomics and culture.</title>
        <authorList>
            <person name="Gilroy R."/>
            <person name="Ravi A."/>
            <person name="Getino M."/>
            <person name="Pursley I."/>
            <person name="Horton D.L."/>
            <person name="Alikhan N.F."/>
            <person name="Baker D."/>
            <person name="Gharbi K."/>
            <person name="Hall N."/>
            <person name="Watson M."/>
            <person name="Adriaenssens E.M."/>
            <person name="Foster-Nyarko E."/>
            <person name="Jarju S."/>
            <person name="Secka A."/>
            <person name="Antonio M."/>
            <person name="Oren A."/>
            <person name="Chaudhuri R.R."/>
            <person name="La Ragione R."/>
            <person name="Hildebrand F."/>
            <person name="Pallen M.J."/>
        </authorList>
    </citation>
    <scope>NUCLEOTIDE SEQUENCE</scope>
    <source>
        <strain evidence="5">ChiGjej4B4-12881</strain>
    </source>
</reference>
<dbReference type="Gene3D" id="3.40.50.2300">
    <property type="match status" value="1"/>
</dbReference>
<evidence type="ECO:0000313" key="6">
    <source>
        <dbReference type="Proteomes" id="UP000886780"/>
    </source>
</evidence>
<dbReference type="GO" id="GO:0000160">
    <property type="term" value="P:phosphorelay signal transduction system"/>
    <property type="evidence" value="ECO:0007669"/>
    <property type="project" value="InterPro"/>
</dbReference>
<comment type="caution">
    <text evidence="3">Lacks conserved residue(s) required for the propagation of feature annotation.</text>
</comment>
<comment type="function">
    <text evidence="2">May play the central regulatory role in sporulation. It may be an element of the effector pathway responsible for the activation of sporulation genes in response to nutritional stress. Spo0A may act in concert with spo0H (a sigma factor) to control the expression of some genes that are critical to the sporulation process.</text>
</comment>
<evidence type="ECO:0000256" key="3">
    <source>
        <dbReference type="PROSITE-ProRule" id="PRU00169"/>
    </source>
</evidence>
<dbReference type="InterPro" id="IPR011006">
    <property type="entry name" value="CheY-like_superfamily"/>
</dbReference>
<evidence type="ECO:0000256" key="2">
    <source>
        <dbReference type="ARBA" id="ARBA00024867"/>
    </source>
</evidence>
<proteinExistence type="predicted"/>
<comment type="caution">
    <text evidence="5">The sequence shown here is derived from an EMBL/GenBank/DDBJ whole genome shotgun (WGS) entry which is preliminary data.</text>
</comment>
<dbReference type="Proteomes" id="UP000886780">
    <property type="component" value="Unassembled WGS sequence"/>
</dbReference>
<dbReference type="AlphaFoldDB" id="A0A9D2AVU3"/>
<reference evidence="5" key="2">
    <citation type="submission" date="2021-04" db="EMBL/GenBank/DDBJ databases">
        <authorList>
            <person name="Gilroy R."/>
        </authorList>
    </citation>
    <scope>NUCLEOTIDE SEQUENCE</scope>
    <source>
        <strain evidence="5">ChiGjej4B4-12881</strain>
    </source>
</reference>